<evidence type="ECO:0000313" key="3">
    <source>
        <dbReference type="Proteomes" id="UP000001574"/>
    </source>
</evidence>
<protein>
    <submittedName>
        <fullName evidence="2">L-carnitine dehydratase/bile acid-inducible protein F</fullName>
    </submittedName>
</protein>
<dbReference type="Pfam" id="PF02515">
    <property type="entry name" value="CoA_transf_3"/>
    <property type="match status" value="2"/>
</dbReference>
<feature type="region of interest" description="Disordered" evidence="1">
    <location>
        <begin position="624"/>
        <end position="644"/>
    </location>
</feature>
<dbReference type="HOGENOM" id="CLU_010587_2_1_11"/>
<accession>A0A0H2ZUF0</accession>
<dbReference type="Gene3D" id="3.30.1540.10">
    <property type="entry name" value="formyl-coa transferase, domain 3"/>
    <property type="match status" value="2"/>
</dbReference>
<dbReference type="EMBL" id="CP000479">
    <property type="protein sequence ID" value="ABK65398.1"/>
    <property type="molecule type" value="Genomic_DNA"/>
</dbReference>
<dbReference type="PANTHER" id="PTHR48228">
    <property type="entry name" value="SUCCINYL-COA--D-CITRAMALATE COA-TRANSFERASE"/>
    <property type="match status" value="1"/>
</dbReference>
<dbReference type="InterPro" id="IPR044855">
    <property type="entry name" value="CoA-Trfase_III_dom3_sf"/>
</dbReference>
<sequence length="786" mass="83544">MQQDLRPLAGVRVVSTANALPAALVGLVLADAGAEVWLLEPPSGSRLRPYAPWAFWARGQRSVCVDLKDPAGVDVARELIRRSDVFVDSWAPGVASRLGLAADDLISDNSRLVHARISAFGDDSPWAQLAGWESVVMAVIGGNASFANLAGREGPAFVSTPYCSVSAAHLLLHGILGALVERQRSGVGQQVSTTLAQGMLAHDTWNWLIHVLAQRYGSAFTMSPPYDLQTLVPNTPFFFRLLVGLTKDGTWLQFSQTTERLWAAFLRACDLDPTDPEIHDAPASENAEIRVAFWEKLLAAVRRRTLAEWQAVFDEDPNVWAESFRSGPEVLDHPQLVTERRVVSDGHGLRMPGALCSSTLWAADVLATAPALGEGNDDVAELIRQPVGVTAASAAAENPSPALDGVTVVELGTFYAAPFGATLLAEQGARIIKVEPPEGDPIRNVVPFPELAGIKVLHGKESIELDIGTAQGRAVLHELVRKADVVLQGYRAGVAERLQCTAEHLHAVNPELLYVSAPGYGDGPPCGHRPAFAPTMGAASGMAMRNLGGEVAIPRGADLALPVVKHTAMRLASGAMAIANADGFAGLGVATTTLLGIVGKLRHGRGDHLRSSMLATMAHTLGDTVTESSTGRPAPTPDPQLFGLSPTHRLYPTADGWVMLAVSDDSDRRALTELLEVDVDADDAEKHLATRFLSADASYWQDHLGAAGVTCVKAAETGIELTAMLGEFGAQHGFVTTAQHPAFGEYPRLTQLTRFSRSASVLGESPLCGQHTDAVLAELAGQQVLT</sequence>
<evidence type="ECO:0000313" key="2">
    <source>
        <dbReference type="EMBL" id="ABK65398.1"/>
    </source>
</evidence>
<organism evidence="2 3">
    <name type="scientific">Mycobacterium avium (strain 104)</name>
    <dbReference type="NCBI Taxonomy" id="243243"/>
    <lineage>
        <taxon>Bacteria</taxon>
        <taxon>Bacillati</taxon>
        <taxon>Actinomycetota</taxon>
        <taxon>Actinomycetes</taxon>
        <taxon>Mycobacteriales</taxon>
        <taxon>Mycobacteriaceae</taxon>
        <taxon>Mycobacterium</taxon>
        <taxon>Mycobacterium avium complex (MAC)</taxon>
    </lineage>
</organism>
<dbReference type="InterPro" id="IPR023606">
    <property type="entry name" value="CoA-Trfase_III_dom_1_sf"/>
</dbReference>
<dbReference type="RefSeq" id="WP_011723580.1">
    <property type="nucleotide sequence ID" value="NC_008595.1"/>
</dbReference>
<dbReference type="InterPro" id="IPR003673">
    <property type="entry name" value="CoA-Trfase_fam_III"/>
</dbReference>
<dbReference type="KEGG" id="mav:MAV_0478"/>
<dbReference type="Proteomes" id="UP000001574">
    <property type="component" value="Chromosome"/>
</dbReference>
<dbReference type="PANTHER" id="PTHR48228:SF5">
    <property type="entry name" value="ALPHA-METHYLACYL-COA RACEMASE"/>
    <property type="match status" value="1"/>
</dbReference>
<dbReference type="SUPFAM" id="SSF89796">
    <property type="entry name" value="CoA-transferase family III (CaiB/BaiF)"/>
    <property type="match status" value="2"/>
</dbReference>
<evidence type="ECO:0000256" key="1">
    <source>
        <dbReference type="SAM" id="MobiDB-lite"/>
    </source>
</evidence>
<dbReference type="AlphaFoldDB" id="A0A0H2ZUF0"/>
<dbReference type="GO" id="GO:0003824">
    <property type="term" value="F:catalytic activity"/>
    <property type="evidence" value="ECO:0007669"/>
    <property type="project" value="InterPro"/>
</dbReference>
<dbReference type="InterPro" id="IPR050509">
    <property type="entry name" value="CoA-transferase_III"/>
</dbReference>
<gene>
    <name evidence="2" type="ordered locus">MAV_0478</name>
</gene>
<dbReference type="Gene3D" id="3.40.50.10540">
    <property type="entry name" value="Crotonobetainyl-coa:carnitine coa-transferase, domain 1"/>
    <property type="match status" value="2"/>
</dbReference>
<reference evidence="2 3" key="1">
    <citation type="submission" date="2006-10" db="EMBL/GenBank/DDBJ databases">
        <authorList>
            <person name="Fleischmann R.D."/>
            <person name="Dodson R.J."/>
            <person name="Haft D.H."/>
            <person name="Merkel J.S."/>
            <person name="Nelson W.C."/>
            <person name="Fraser C.M."/>
        </authorList>
    </citation>
    <scope>NUCLEOTIDE SEQUENCE [LARGE SCALE GENOMIC DNA]</scope>
    <source>
        <strain evidence="2 3">104</strain>
    </source>
</reference>
<name>A0A0H2ZUF0_MYCA1</name>
<proteinExistence type="predicted"/>